<evidence type="ECO:0000256" key="1">
    <source>
        <dbReference type="ARBA" id="ARBA00023172"/>
    </source>
</evidence>
<dbReference type="Proteomes" id="UP001549257">
    <property type="component" value="Unassembled WGS sequence"/>
</dbReference>
<comment type="caution">
    <text evidence="2">The sequence shown here is derived from an EMBL/GenBank/DDBJ whole genome shotgun (WGS) entry which is preliminary data.</text>
</comment>
<sequence length="586" mass="64062">MLASCAMRRSSGGADHVVSKVAIEVGDPIDDSRPRSPELCVGRSLAANAPVGERLLRYADICGGREAGQAGNLRERLIYRCGAGNPTGHGSTSKASAFEGPNPPSPLAALWRSCTGGACPLVDSSATCSPDSYPYIFWAGRNVPQHLIAYRKVPCAFVLNRNTNYVHPVTTQRAATTRLEPGHHSIDRATPRKRGDLWLLDWSVRLQAGPLVTKRSQGATKGQVRLRAKLAADELLATGGGTWKTTSLLGDYLKQVSRPAIKDAQLRSNSRDRYLIVLSQLTGDCKDHKHAHSLKAHSVSSGTRFRVLEGCLREIAQLHGAESAKQARTVLSKYVLQQLIRDELIAGNPLSGMSIDLKSNAKPNVSARGGQALTRNQYYAVLDYLLAVDPTEGQSKPRRGRWSLDDTIAKRRNVIDLTLLQAATGLRVSEANAITWARHMEIDESDDIHVTVTADISKTHRPRRVPVLDARVAERLLTREDSVQDREAYVIGSPADPAALWDRRNCGGEVAKLYVEIADALDIPLLLTARTHVWRSTLNSMLLGKVSEVVRAAYFGHDAAVNRASYTDLTDTSEMLSAARSLRERE</sequence>
<accession>A0ABV2QKK1</accession>
<reference evidence="2 3" key="1">
    <citation type="submission" date="2024-06" db="EMBL/GenBank/DDBJ databases">
        <title>Sorghum-associated microbial communities from plants grown in Nebraska, USA.</title>
        <authorList>
            <person name="Schachtman D."/>
        </authorList>
    </citation>
    <scope>NUCLEOTIDE SEQUENCE [LARGE SCALE GENOMIC DNA]</scope>
    <source>
        <strain evidence="2 3">2857</strain>
    </source>
</reference>
<protein>
    <submittedName>
        <fullName evidence="2">Integrase</fullName>
    </submittedName>
</protein>
<keyword evidence="3" id="KW-1185">Reference proteome</keyword>
<name>A0ABV2QKK1_9MICO</name>
<proteinExistence type="predicted"/>
<evidence type="ECO:0000313" key="2">
    <source>
        <dbReference type="EMBL" id="MET4581569.1"/>
    </source>
</evidence>
<dbReference type="Gene3D" id="1.10.443.10">
    <property type="entry name" value="Intergrase catalytic core"/>
    <property type="match status" value="1"/>
</dbReference>
<evidence type="ECO:0000313" key="3">
    <source>
        <dbReference type="Proteomes" id="UP001549257"/>
    </source>
</evidence>
<organism evidence="2 3">
    <name type="scientific">Conyzicola nivalis</name>
    <dbReference type="NCBI Taxonomy" id="1477021"/>
    <lineage>
        <taxon>Bacteria</taxon>
        <taxon>Bacillati</taxon>
        <taxon>Actinomycetota</taxon>
        <taxon>Actinomycetes</taxon>
        <taxon>Micrococcales</taxon>
        <taxon>Microbacteriaceae</taxon>
        <taxon>Conyzicola</taxon>
    </lineage>
</organism>
<dbReference type="SUPFAM" id="SSF56349">
    <property type="entry name" value="DNA breaking-rejoining enzymes"/>
    <property type="match status" value="1"/>
</dbReference>
<keyword evidence="1" id="KW-0233">DNA recombination</keyword>
<dbReference type="InterPro" id="IPR011010">
    <property type="entry name" value="DNA_brk_join_enz"/>
</dbReference>
<dbReference type="InterPro" id="IPR013762">
    <property type="entry name" value="Integrase-like_cat_sf"/>
</dbReference>
<gene>
    <name evidence="2" type="ORF">ABIE21_001059</name>
</gene>
<dbReference type="EMBL" id="JBEPSJ010000001">
    <property type="protein sequence ID" value="MET4581569.1"/>
    <property type="molecule type" value="Genomic_DNA"/>
</dbReference>